<evidence type="ECO:0000256" key="2">
    <source>
        <dbReference type="SAM" id="MobiDB-lite"/>
    </source>
</evidence>
<reference evidence="4 5" key="1">
    <citation type="journal article" date="2024" name="G3 (Bethesda)">
        <title>Genome assembly of Hibiscus sabdariffa L. provides insights into metabolisms of medicinal natural products.</title>
        <authorList>
            <person name="Kim T."/>
        </authorList>
    </citation>
    <scope>NUCLEOTIDE SEQUENCE [LARGE SCALE GENOMIC DNA]</scope>
    <source>
        <strain evidence="4">TK-2024</strain>
        <tissue evidence="4">Old leaves</tissue>
    </source>
</reference>
<dbReference type="Gene3D" id="3.40.50.1820">
    <property type="entry name" value="alpha/beta hydrolase"/>
    <property type="match status" value="1"/>
</dbReference>
<keyword evidence="5" id="KW-1185">Reference proteome</keyword>
<dbReference type="PANTHER" id="PTHR23024:SF113">
    <property type="entry name" value="CARBOXYLESTERASE 8-RELATED"/>
    <property type="match status" value="1"/>
</dbReference>
<name>A0ABR2FUV7_9ROSI</name>
<proteinExistence type="inferred from homology"/>
<dbReference type="SUPFAM" id="SSF53474">
    <property type="entry name" value="alpha/beta-Hydrolases"/>
    <property type="match status" value="1"/>
</dbReference>
<dbReference type="Proteomes" id="UP001472677">
    <property type="component" value="Unassembled WGS sequence"/>
</dbReference>
<evidence type="ECO:0000313" key="4">
    <source>
        <dbReference type="EMBL" id="KAK8587937.1"/>
    </source>
</evidence>
<evidence type="ECO:0000259" key="3">
    <source>
        <dbReference type="Pfam" id="PF07859"/>
    </source>
</evidence>
<feature type="compositionally biased region" description="Polar residues" evidence="2">
    <location>
        <begin position="1"/>
        <end position="11"/>
    </location>
</feature>
<dbReference type="Pfam" id="PF07859">
    <property type="entry name" value="Abhydrolase_3"/>
    <property type="match status" value="1"/>
</dbReference>
<protein>
    <recommendedName>
        <fullName evidence="3">Alpha/beta hydrolase fold-3 domain-containing protein</fullName>
    </recommendedName>
</protein>
<dbReference type="InterPro" id="IPR050466">
    <property type="entry name" value="Carboxylest/Gibb_receptor"/>
</dbReference>
<gene>
    <name evidence="4" type="ORF">V6N12_022399</name>
</gene>
<evidence type="ECO:0000313" key="5">
    <source>
        <dbReference type="Proteomes" id="UP001472677"/>
    </source>
</evidence>
<feature type="domain" description="Alpha/beta hydrolase fold-3" evidence="3">
    <location>
        <begin position="89"/>
        <end position="312"/>
    </location>
</feature>
<accession>A0ABR2FUV7</accession>
<comment type="caution">
    <text evidence="4">The sequence shown here is derived from an EMBL/GenBank/DDBJ whole genome shotgun (WGS) entry which is preliminary data.</text>
</comment>
<evidence type="ECO:0000256" key="1">
    <source>
        <dbReference type="ARBA" id="ARBA00010515"/>
    </source>
</evidence>
<dbReference type="InterPro" id="IPR029058">
    <property type="entry name" value="AB_hydrolase_fold"/>
</dbReference>
<dbReference type="EMBL" id="JBBPBM010000004">
    <property type="protein sequence ID" value="KAK8587937.1"/>
    <property type="molecule type" value="Genomic_DNA"/>
</dbReference>
<sequence>MEEKSSSSTPSMDPYKLLGIVQNPDGSLTRQTHFPSVPAIEETSTGSNSDPSQLALFKDIPLNSENKTFIRLYRPPTPPPNADNKLPLLIHFHGGGFILFSVTSRPFHDACCVKAAMIPAVVISLEYRLAPEHRLPAAYDDAVETIMWVRDQAVDVNGRDPWLKECVDFSKCFLFGSSAGGNMVFQAALRALDMDISPVKIIGLIMNQPYFSGVERTESEKRFFNDRILPLPANDLMWSLALPNGADRDHEFCNPMAADESLKEKMERLPQCLVSGHGGDPLIDKQRELVEMLEARGVDVVVEFAEGGCHGIEIFDPLKAKALLQSIKEFVNTTCLRVLEDFFKVGKVFPTLKQAFEKMDLEVIYEACSPSVEDVQVLSRKRQTDADLHGSLNRKIQRKLKQWRRKRKLELISEGEYQVRFIEVHAVGWSYVELLPQ</sequence>
<feature type="region of interest" description="Disordered" evidence="2">
    <location>
        <begin position="1"/>
        <end position="22"/>
    </location>
</feature>
<dbReference type="PANTHER" id="PTHR23024">
    <property type="entry name" value="ARYLACETAMIDE DEACETYLASE"/>
    <property type="match status" value="1"/>
</dbReference>
<dbReference type="InterPro" id="IPR013094">
    <property type="entry name" value="AB_hydrolase_3"/>
</dbReference>
<comment type="similarity">
    <text evidence="1">Belongs to the 'GDXG' lipolytic enzyme family.</text>
</comment>
<organism evidence="4 5">
    <name type="scientific">Hibiscus sabdariffa</name>
    <name type="common">roselle</name>
    <dbReference type="NCBI Taxonomy" id="183260"/>
    <lineage>
        <taxon>Eukaryota</taxon>
        <taxon>Viridiplantae</taxon>
        <taxon>Streptophyta</taxon>
        <taxon>Embryophyta</taxon>
        <taxon>Tracheophyta</taxon>
        <taxon>Spermatophyta</taxon>
        <taxon>Magnoliopsida</taxon>
        <taxon>eudicotyledons</taxon>
        <taxon>Gunneridae</taxon>
        <taxon>Pentapetalae</taxon>
        <taxon>rosids</taxon>
        <taxon>malvids</taxon>
        <taxon>Malvales</taxon>
        <taxon>Malvaceae</taxon>
        <taxon>Malvoideae</taxon>
        <taxon>Hibiscus</taxon>
    </lineage>
</organism>